<reference evidence="6" key="2">
    <citation type="submission" date="2023-06" db="EMBL/GenBank/DDBJ databases">
        <title>Genome assembly of Pristionchus species.</title>
        <authorList>
            <person name="Yoshida K."/>
            <person name="Sommer R.J."/>
        </authorList>
    </citation>
    <scope>NUCLEOTIDE SEQUENCE</scope>
    <source>
        <strain evidence="6">RS5460</strain>
    </source>
</reference>
<dbReference type="InterPro" id="IPR019408">
    <property type="entry name" value="7TM_GPCR_serpentine_rcpt_Srab"/>
</dbReference>
<proteinExistence type="predicted"/>
<dbReference type="Proteomes" id="UP001328107">
    <property type="component" value="Unassembled WGS sequence"/>
</dbReference>
<evidence type="ECO:0008006" key="9">
    <source>
        <dbReference type="Google" id="ProtNLM"/>
    </source>
</evidence>
<keyword evidence="8" id="KW-1185">Reference proteome</keyword>
<evidence type="ECO:0000256" key="3">
    <source>
        <dbReference type="ARBA" id="ARBA00022989"/>
    </source>
</evidence>
<dbReference type="EMBL" id="BTRK01000017">
    <property type="protein sequence ID" value="GMR63215.1"/>
    <property type="molecule type" value="Genomic_DNA"/>
</dbReference>
<comment type="subcellular location">
    <subcellularLocation>
        <location evidence="1">Membrane</location>
        <topology evidence="1">Multi-pass membrane protein</topology>
    </subcellularLocation>
</comment>
<keyword evidence="2 5" id="KW-0812">Transmembrane</keyword>
<dbReference type="EMBL" id="BTRK01000006">
    <property type="protein sequence ID" value="GMR58057.1"/>
    <property type="molecule type" value="Genomic_DNA"/>
</dbReference>
<evidence type="ECO:0000256" key="1">
    <source>
        <dbReference type="ARBA" id="ARBA00004141"/>
    </source>
</evidence>
<keyword evidence="4 5" id="KW-0472">Membrane</keyword>
<comment type="caution">
    <text evidence="6">The sequence shown here is derived from an EMBL/GenBank/DDBJ whole genome shotgun (WGS) entry which is preliminary data.</text>
</comment>
<accession>A0AAN5D9B2</accession>
<dbReference type="GO" id="GO:0016020">
    <property type="term" value="C:membrane"/>
    <property type="evidence" value="ECO:0007669"/>
    <property type="project" value="UniProtKB-SubCell"/>
</dbReference>
<dbReference type="InterPro" id="IPR052860">
    <property type="entry name" value="NRL-GPCR1"/>
</dbReference>
<name>A0AAN5D9B2_9BILA</name>
<dbReference type="PANTHER" id="PTHR47521">
    <property type="entry name" value="SERPENTINE RECEPTOR, CLASS E (EPSILON)-RELATED"/>
    <property type="match status" value="1"/>
</dbReference>
<evidence type="ECO:0000256" key="4">
    <source>
        <dbReference type="ARBA" id="ARBA00023136"/>
    </source>
</evidence>
<dbReference type="Pfam" id="PF10292">
    <property type="entry name" value="7TM_GPCR_Srab"/>
    <property type="match status" value="1"/>
</dbReference>
<reference evidence="8" key="1">
    <citation type="submission" date="2022-10" db="EMBL/GenBank/DDBJ databases">
        <title>Genome assembly of Pristionchus species.</title>
        <authorList>
            <person name="Yoshida K."/>
            <person name="Sommer R.J."/>
        </authorList>
    </citation>
    <scope>NUCLEOTIDE SEQUENCE [LARGE SCALE GENOMIC DNA]</scope>
    <source>
        <strain evidence="7 8">RS5460</strain>
    </source>
</reference>
<evidence type="ECO:0000313" key="7">
    <source>
        <dbReference type="EMBL" id="GMR63215.1"/>
    </source>
</evidence>
<evidence type="ECO:0000256" key="5">
    <source>
        <dbReference type="SAM" id="Phobius"/>
    </source>
</evidence>
<sequence length="171" mass="19354">LYNTLVYLNSTTVAFAPTLFYFIYGIEVILCSISVFLAPFAALALMRAGVIHRNFRYCVLCAVFQLFLACLSRFFLLFCQILDLPVIEGEDIVASILRDQFLGYISSVLGAVTLERLVATLRPEWYEKEKGTFHVFIVVQIILVLPSAANAILWTLLFSPGIARMKRELFI</sequence>
<keyword evidence="3 5" id="KW-1133">Transmembrane helix</keyword>
<evidence type="ECO:0000256" key="2">
    <source>
        <dbReference type="ARBA" id="ARBA00022692"/>
    </source>
</evidence>
<dbReference type="AlphaFoldDB" id="A0AAN5D9B2"/>
<dbReference type="PANTHER" id="PTHR47521:SF7">
    <property type="entry name" value="SERPENTINE RECEPTOR CLASS EPSILON-6"/>
    <property type="match status" value="1"/>
</dbReference>
<protein>
    <recommendedName>
        <fullName evidence="9">G protein-coupled receptor</fullName>
    </recommendedName>
</protein>
<organism evidence="6 8">
    <name type="scientific">Pristionchus mayeri</name>
    <dbReference type="NCBI Taxonomy" id="1317129"/>
    <lineage>
        <taxon>Eukaryota</taxon>
        <taxon>Metazoa</taxon>
        <taxon>Ecdysozoa</taxon>
        <taxon>Nematoda</taxon>
        <taxon>Chromadorea</taxon>
        <taxon>Rhabditida</taxon>
        <taxon>Rhabditina</taxon>
        <taxon>Diplogasteromorpha</taxon>
        <taxon>Diplogasteroidea</taxon>
        <taxon>Neodiplogasteridae</taxon>
        <taxon>Pristionchus</taxon>
    </lineage>
</organism>
<evidence type="ECO:0000313" key="8">
    <source>
        <dbReference type="Proteomes" id="UP001328107"/>
    </source>
</evidence>
<feature type="non-terminal residue" evidence="6">
    <location>
        <position position="1"/>
    </location>
</feature>
<feature type="transmembrane region" description="Helical" evidence="5">
    <location>
        <begin position="133"/>
        <end position="157"/>
    </location>
</feature>
<evidence type="ECO:0000313" key="6">
    <source>
        <dbReference type="EMBL" id="GMR58057.1"/>
    </source>
</evidence>
<feature type="transmembrane region" description="Helical" evidence="5">
    <location>
        <begin position="57"/>
        <end position="76"/>
    </location>
</feature>
<gene>
    <name evidence="6" type="ORF">PMAYCL1PPCAC_28252</name>
    <name evidence="7" type="ORF">PMAYCL1PPCAC_33410</name>
</gene>
<feature type="transmembrane region" description="Helical" evidence="5">
    <location>
        <begin position="20"/>
        <end position="45"/>
    </location>
</feature>